<keyword evidence="4" id="KW-0119">Carbohydrate metabolism</keyword>
<evidence type="ECO:0000259" key="5">
    <source>
        <dbReference type="Pfam" id="PF01979"/>
    </source>
</evidence>
<dbReference type="EC" id="3.5.1.25" evidence="6"/>
<dbReference type="InterPro" id="IPR003764">
    <property type="entry name" value="GlcNAc_6-P_deAcase"/>
</dbReference>
<dbReference type="InterPro" id="IPR011059">
    <property type="entry name" value="Metal-dep_hydrolase_composite"/>
</dbReference>
<reference evidence="6" key="1">
    <citation type="submission" date="2019-08" db="EMBL/GenBank/DDBJ databases">
        <authorList>
            <person name="Kucharzyk K."/>
            <person name="Murdoch R.W."/>
            <person name="Higgins S."/>
            <person name="Loffler F."/>
        </authorList>
    </citation>
    <scope>NUCLEOTIDE SEQUENCE</scope>
</reference>
<comment type="similarity">
    <text evidence="1">Belongs to the metallo-dependent hydrolases superfamily. NagA family.</text>
</comment>
<dbReference type="GO" id="GO:0008448">
    <property type="term" value="F:N-acetylglucosamine-6-phosphate deacetylase activity"/>
    <property type="evidence" value="ECO:0007669"/>
    <property type="project" value="UniProtKB-EC"/>
</dbReference>
<dbReference type="AlphaFoldDB" id="A0A644ZLB9"/>
<name>A0A644ZLB9_9ZZZZ</name>
<dbReference type="InterPro" id="IPR006680">
    <property type="entry name" value="Amidohydro-rel"/>
</dbReference>
<dbReference type="EMBL" id="VSSQ01008661">
    <property type="protein sequence ID" value="MPM39493.1"/>
    <property type="molecule type" value="Genomic_DNA"/>
</dbReference>
<accession>A0A644ZLB9</accession>
<dbReference type="GO" id="GO:0006046">
    <property type="term" value="P:N-acetylglucosamine catabolic process"/>
    <property type="evidence" value="ECO:0007669"/>
    <property type="project" value="TreeGrafter"/>
</dbReference>
<dbReference type="InterPro" id="IPR032466">
    <property type="entry name" value="Metal_Hydrolase"/>
</dbReference>
<evidence type="ECO:0000313" key="6">
    <source>
        <dbReference type="EMBL" id="MPM39493.1"/>
    </source>
</evidence>
<feature type="domain" description="Amidohydrolase-related" evidence="5">
    <location>
        <begin position="50"/>
        <end position="383"/>
    </location>
</feature>
<dbReference type="PIRSF" id="PIRSF038994">
    <property type="entry name" value="NagA"/>
    <property type="match status" value="1"/>
</dbReference>
<proteinExistence type="inferred from homology"/>
<evidence type="ECO:0000256" key="1">
    <source>
        <dbReference type="ARBA" id="ARBA00010716"/>
    </source>
</evidence>
<protein>
    <submittedName>
        <fullName evidence="6">N-acetylglucosamine-6-phosphate deacetylase</fullName>
        <ecNumber evidence="6">3.5.1.25</ecNumber>
    </submittedName>
</protein>
<comment type="caution">
    <text evidence="6">The sequence shown here is derived from an EMBL/GenBank/DDBJ whole genome shotgun (WGS) entry which is preliminary data.</text>
</comment>
<dbReference type="Gene3D" id="2.30.40.10">
    <property type="entry name" value="Urease, subunit C, domain 1"/>
    <property type="match status" value="1"/>
</dbReference>
<evidence type="ECO:0000256" key="2">
    <source>
        <dbReference type="ARBA" id="ARBA00022723"/>
    </source>
</evidence>
<keyword evidence="2" id="KW-0479">Metal-binding</keyword>
<evidence type="ECO:0000256" key="4">
    <source>
        <dbReference type="ARBA" id="ARBA00023277"/>
    </source>
</evidence>
<organism evidence="6">
    <name type="scientific">bioreactor metagenome</name>
    <dbReference type="NCBI Taxonomy" id="1076179"/>
    <lineage>
        <taxon>unclassified sequences</taxon>
        <taxon>metagenomes</taxon>
        <taxon>ecological metagenomes</taxon>
    </lineage>
</organism>
<dbReference type="Pfam" id="PF01979">
    <property type="entry name" value="Amidohydro_1"/>
    <property type="match status" value="1"/>
</dbReference>
<dbReference type="SUPFAM" id="SSF51556">
    <property type="entry name" value="Metallo-dependent hydrolases"/>
    <property type="match status" value="1"/>
</dbReference>
<dbReference type="Gene3D" id="3.20.20.140">
    <property type="entry name" value="Metal-dependent hydrolases"/>
    <property type="match status" value="1"/>
</dbReference>
<dbReference type="PANTHER" id="PTHR11113">
    <property type="entry name" value="N-ACETYLGLUCOSAMINE-6-PHOSPHATE DEACETYLASE"/>
    <property type="match status" value="1"/>
</dbReference>
<dbReference type="GO" id="GO:0046872">
    <property type="term" value="F:metal ion binding"/>
    <property type="evidence" value="ECO:0007669"/>
    <property type="project" value="UniProtKB-KW"/>
</dbReference>
<dbReference type="PANTHER" id="PTHR11113:SF14">
    <property type="entry name" value="N-ACETYLGLUCOSAMINE-6-PHOSPHATE DEACETYLASE"/>
    <property type="match status" value="1"/>
</dbReference>
<evidence type="ECO:0000256" key="3">
    <source>
        <dbReference type="ARBA" id="ARBA00022801"/>
    </source>
</evidence>
<sequence>MQRNNQIAFKGIIISDSEVVKGYLTTSGGKIIDIGESPPGCDVIDLGESYITPGFIDLHIHGIHRMLVDNGAEDLKEICKILPQYGVTGFLPTLAPRPKGEDAEFLSELSKTETEGTEVLGFHLEGPFLKITGALGAGAISGADEGRVHALIHAAKPHKAIFSISPDVDGIEKLLPLMAANGTPVFMTHTAATVEQTQLAIELGVRHATHFYDVFPCPSVSEPGVRPCGAVEAILADERVSVDFILDGVHVDPVAAKMSLISKRKGPGKVCLVTDANVGAGLEPGQFSFGNLGDICFAYKGAPARSVKDNTLAGSGLTMDRALKNAVKWLDLDLVQASKLVSHHPAQVLGLGDKKGLLKEGYDADFVVLDENLDVLRTWINGKCFFERK</sequence>
<keyword evidence="3 6" id="KW-0378">Hydrolase</keyword>
<dbReference type="SUPFAM" id="SSF51338">
    <property type="entry name" value="Composite domain of metallo-dependent hydrolases"/>
    <property type="match status" value="1"/>
</dbReference>
<gene>
    <name evidence="6" type="primary">nagA_18</name>
    <name evidence="6" type="ORF">SDC9_86126</name>
</gene>